<keyword evidence="6" id="KW-1185">Reference proteome</keyword>
<dbReference type="GO" id="GO:0003677">
    <property type="term" value="F:DNA binding"/>
    <property type="evidence" value="ECO:0007669"/>
    <property type="project" value="UniProtKB-KW"/>
</dbReference>
<sequence>MECFEKNTLYGLFMKVIRLHYLKLYEYLEGLNIYPGQPPILFSLYKEDGQSQKDLAKRLNLKPATLTVMLGRIEKAGYIIRKQDDRDQRVQRVYLTDKGRKTCEILKEVISRIEGECFKDFSEHEKEILEDLLLKMSRNLENN</sequence>
<evidence type="ECO:0000259" key="4">
    <source>
        <dbReference type="PROSITE" id="PS50995"/>
    </source>
</evidence>
<keyword evidence="2" id="KW-0238">DNA-binding</keyword>
<organism evidence="5 6">
    <name type="scientific">Thermovenabulum gondwanense</name>
    <dbReference type="NCBI Taxonomy" id="520767"/>
    <lineage>
        <taxon>Bacteria</taxon>
        <taxon>Bacillati</taxon>
        <taxon>Bacillota</taxon>
        <taxon>Clostridia</taxon>
        <taxon>Thermosediminibacterales</taxon>
        <taxon>Thermosediminibacteraceae</taxon>
        <taxon>Thermovenabulum</taxon>
    </lineage>
</organism>
<dbReference type="InterPro" id="IPR036388">
    <property type="entry name" value="WH-like_DNA-bd_sf"/>
</dbReference>
<evidence type="ECO:0000313" key="5">
    <source>
        <dbReference type="EMBL" id="KYO67350.1"/>
    </source>
</evidence>
<dbReference type="OrthoDB" id="6400170at2"/>
<evidence type="ECO:0000313" key="6">
    <source>
        <dbReference type="Proteomes" id="UP000075737"/>
    </source>
</evidence>
<dbReference type="Pfam" id="PF01047">
    <property type="entry name" value="MarR"/>
    <property type="match status" value="1"/>
</dbReference>
<gene>
    <name evidence="5" type="primary">yusO_2</name>
    <name evidence="5" type="ORF">ATZ99_06360</name>
</gene>
<evidence type="ECO:0000256" key="2">
    <source>
        <dbReference type="ARBA" id="ARBA00023125"/>
    </source>
</evidence>
<dbReference type="Gene3D" id="1.10.10.10">
    <property type="entry name" value="Winged helix-like DNA-binding domain superfamily/Winged helix DNA-binding domain"/>
    <property type="match status" value="1"/>
</dbReference>
<dbReference type="PROSITE" id="PS50995">
    <property type="entry name" value="HTH_MARR_2"/>
    <property type="match status" value="1"/>
</dbReference>
<dbReference type="PRINTS" id="PR00598">
    <property type="entry name" value="HTHMARR"/>
</dbReference>
<evidence type="ECO:0000256" key="1">
    <source>
        <dbReference type="ARBA" id="ARBA00023015"/>
    </source>
</evidence>
<reference evidence="5 6" key="1">
    <citation type="submission" date="2015-12" db="EMBL/GenBank/DDBJ databases">
        <title>Draft genome of Thermovenabulum gondwanense isolated from a red thermophilic microbial mat colonisisng an outflow channel of a bore well.</title>
        <authorList>
            <person name="Patel B.K."/>
        </authorList>
    </citation>
    <scope>NUCLEOTIDE SEQUENCE [LARGE SCALE GENOMIC DNA]</scope>
    <source>
        <strain evidence="5 6">R270</strain>
    </source>
</reference>
<dbReference type="InterPro" id="IPR036390">
    <property type="entry name" value="WH_DNA-bd_sf"/>
</dbReference>
<dbReference type="EMBL" id="LOHZ01000022">
    <property type="protein sequence ID" value="KYO67350.1"/>
    <property type="molecule type" value="Genomic_DNA"/>
</dbReference>
<proteinExistence type="predicted"/>
<dbReference type="Proteomes" id="UP000075737">
    <property type="component" value="Unassembled WGS sequence"/>
</dbReference>
<dbReference type="RefSeq" id="WP_068747799.1">
    <property type="nucleotide sequence ID" value="NZ_LOHZ01000022.1"/>
</dbReference>
<dbReference type="PANTHER" id="PTHR42756:SF1">
    <property type="entry name" value="TRANSCRIPTIONAL REPRESSOR OF EMRAB OPERON"/>
    <property type="match status" value="1"/>
</dbReference>
<dbReference type="InterPro" id="IPR000835">
    <property type="entry name" value="HTH_MarR-typ"/>
</dbReference>
<evidence type="ECO:0000256" key="3">
    <source>
        <dbReference type="ARBA" id="ARBA00023163"/>
    </source>
</evidence>
<dbReference type="PANTHER" id="PTHR42756">
    <property type="entry name" value="TRANSCRIPTIONAL REGULATOR, MARR"/>
    <property type="match status" value="1"/>
</dbReference>
<feature type="domain" description="HTH marR-type" evidence="4">
    <location>
        <begin position="6"/>
        <end position="138"/>
    </location>
</feature>
<dbReference type="GO" id="GO:0003700">
    <property type="term" value="F:DNA-binding transcription factor activity"/>
    <property type="evidence" value="ECO:0007669"/>
    <property type="project" value="InterPro"/>
</dbReference>
<dbReference type="STRING" id="520767.ATZ99_06360"/>
<comment type="caution">
    <text evidence="5">The sequence shown here is derived from an EMBL/GenBank/DDBJ whole genome shotgun (WGS) entry which is preliminary data.</text>
</comment>
<keyword evidence="1" id="KW-0805">Transcription regulation</keyword>
<name>A0A161PYR4_9FIRM</name>
<keyword evidence="3" id="KW-0804">Transcription</keyword>
<protein>
    <submittedName>
        <fullName evidence="5">Putative HTH-type transcriptional regulator YusO</fullName>
    </submittedName>
</protein>
<dbReference type="SUPFAM" id="SSF46785">
    <property type="entry name" value="Winged helix' DNA-binding domain"/>
    <property type="match status" value="1"/>
</dbReference>
<accession>A0A161PYR4</accession>
<dbReference type="AlphaFoldDB" id="A0A161PYR4"/>
<dbReference type="SMART" id="SM00347">
    <property type="entry name" value="HTH_MARR"/>
    <property type="match status" value="1"/>
</dbReference>